<dbReference type="AlphaFoldDB" id="A0A4U7BBD2"/>
<comment type="caution">
    <text evidence="2">The sequence shown here is derived from an EMBL/GenBank/DDBJ whole genome shotgun (WGS) entry which is preliminary data.</text>
</comment>
<name>A0A4U7BBD2_9PEZI</name>
<accession>A0A4U7BBD2</accession>
<evidence type="ECO:0000256" key="1">
    <source>
        <dbReference type="SAM" id="MobiDB-lite"/>
    </source>
</evidence>
<evidence type="ECO:0000313" key="3">
    <source>
        <dbReference type="Proteomes" id="UP000308133"/>
    </source>
</evidence>
<gene>
    <name evidence="2" type="ORF">C1H76_2244</name>
</gene>
<proteinExistence type="predicted"/>
<feature type="compositionally biased region" description="Low complexity" evidence="1">
    <location>
        <begin position="14"/>
        <end position="35"/>
    </location>
</feature>
<evidence type="ECO:0000313" key="2">
    <source>
        <dbReference type="EMBL" id="TKX25594.1"/>
    </source>
</evidence>
<feature type="compositionally biased region" description="Basic and acidic residues" evidence="1">
    <location>
        <begin position="86"/>
        <end position="97"/>
    </location>
</feature>
<feature type="region of interest" description="Disordered" evidence="1">
    <location>
        <begin position="1"/>
        <end position="40"/>
    </location>
</feature>
<organism evidence="2 3">
    <name type="scientific">Elsinoe australis</name>
    <dbReference type="NCBI Taxonomy" id="40998"/>
    <lineage>
        <taxon>Eukaryota</taxon>
        <taxon>Fungi</taxon>
        <taxon>Dikarya</taxon>
        <taxon>Ascomycota</taxon>
        <taxon>Pezizomycotina</taxon>
        <taxon>Dothideomycetes</taxon>
        <taxon>Dothideomycetidae</taxon>
        <taxon>Myriangiales</taxon>
        <taxon>Elsinoaceae</taxon>
        <taxon>Elsinoe</taxon>
    </lineage>
</organism>
<dbReference type="Proteomes" id="UP000308133">
    <property type="component" value="Unassembled WGS sequence"/>
</dbReference>
<feature type="region of interest" description="Disordered" evidence="1">
    <location>
        <begin position="78"/>
        <end position="117"/>
    </location>
</feature>
<reference evidence="2 3" key="1">
    <citation type="submission" date="2018-02" db="EMBL/GenBank/DDBJ databases">
        <title>Draft genome sequences of Elsinoe sp., causing black scab on jojoba.</title>
        <authorList>
            <person name="Stodart B."/>
            <person name="Jeffress S."/>
            <person name="Ash G."/>
            <person name="Arun Chinnappa K."/>
        </authorList>
    </citation>
    <scope>NUCLEOTIDE SEQUENCE [LARGE SCALE GENOMIC DNA]</scope>
    <source>
        <strain evidence="2 3">Hillstone_2</strain>
    </source>
</reference>
<sequence length="117" mass="12667">MGLPIFISPSTGATVSSGSQQATSTSRSTSQSTSSEEPLISGKRISQVLDFALTSLESIIVTSEKLIVKSAGLLLNDSDEEEEEEMVRRDTDLESGRRQSIGNAMRDKDGWVEGWLD</sequence>
<protein>
    <submittedName>
        <fullName evidence="2">Uncharacterized protein</fullName>
    </submittedName>
</protein>
<dbReference type="EMBL" id="PTQR01000028">
    <property type="protein sequence ID" value="TKX25594.1"/>
    <property type="molecule type" value="Genomic_DNA"/>
</dbReference>